<evidence type="ECO:0000313" key="4">
    <source>
        <dbReference type="EMBL" id="GMT23768.1"/>
    </source>
</evidence>
<dbReference type="EMBL" id="BTSY01000005">
    <property type="protein sequence ID" value="GMT30341.1"/>
    <property type="molecule type" value="Genomic_DNA"/>
</dbReference>
<feature type="compositionally biased region" description="Polar residues" evidence="1">
    <location>
        <begin position="1"/>
        <end position="20"/>
    </location>
</feature>
<evidence type="ECO:0000313" key="3">
    <source>
        <dbReference type="EMBL" id="GMT23306.1"/>
    </source>
</evidence>
<dbReference type="EMBL" id="BTSY01000005">
    <property type="protein sequence ID" value="GMT30343.1"/>
    <property type="molecule type" value="Genomic_DNA"/>
</dbReference>
<dbReference type="Proteomes" id="UP001432322">
    <property type="component" value="Unassembled WGS sequence"/>
</dbReference>
<keyword evidence="8" id="KW-1185">Reference proteome</keyword>
<evidence type="ECO:0000313" key="2">
    <source>
        <dbReference type="EMBL" id="GMT17227.1"/>
    </source>
</evidence>
<reference evidence="7" key="1">
    <citation type="submission" date="2023-10" db="EMBL/GenBank/DDBJ databases">
        <title>Genome assembly of Pristionchus species.</title>
        <authorList>
            <person name="Yoshida K."/>
            <person name="Sommer R.J."/>
        </authorList>
    </citation>
    <scope>NUCLEOTIDE SEQUENCE</scope>
    <source>
        <strain evidence="7">RS5133</strain>
    </source>
</reference>
<evidence type="ECO:0000256" key="1">
    <source>
        <dbReference type="SAM" id="MobiDB-lite"/>
    </source>
</evidence>
<dbReference type="EMBL" id="BTSY01000004">
    <property type="protein sequence ID" value="GMT23768.1"/>
    <property type="molecule type" value="Genomic_DNA"/>
</dbReference>
<dbReference type="EMBL" id="BTSY01000006">
    <property type="protein sequence ID" value="GMT33399.1"/>
    <property type="molecule type" value="Genomic_DNA"/>
</dbReference>
<evidence type="ECO:0000313" key="8">
    <source>
        <dbReference type="Proteomes" id="UP001432322"/>
    </source>
</evidence>
<proteinExistence type="predicted"/>
<dbReference type="AlphaFoldDB" id="A0AAV5WUR4"/>
<organism evidence="7 8">
    <name type="scientific">Pristionchus fissidentatus</name>
    <dbReference type="NCBI Taxonomy" id="1538716"/>
    <lineage>
        <taxon>Eukaryota</taxon>
        <taxon>Metazoa</taxon>
        <taxon>Ecdysozoa</taxon>
        <taxon>Nematoda</taxon>
        <taxon>Chromadorea</taxon>
        <taxon>Rhabditida</taxon>
        <taxon>Rhabditina</taxon>
        <taxon>Diplogasteromorpha</taxon>
        <taxon>Diplogasteroidea</taxon>
        <taxon>Neodiplogasteridae</taxon>
        <taxon>Pristionchus</taxon>
    </lineage>
</organism>
<gene>
    <name evidence="3" type="ORF">PFISCL1PPCAC_14603</name>
    <name evidence="4" type="ORF">PFISCL1PPCAC_15065</name>
    <name evidence="5" type="ORF">PFISCL1PPCAC_21638</name>
    <name evidence="6" type="ORF">PFISCL1PPCAC_21640</name>
    <name evidence="7" type="ORF">PFISCL1PPCAC_24696</name>
    <name evidence="2" type="ORF">PFISCL1PPCAC_8524</name>
</gene>
<comment type="caution">
    <text evidence="7">The sequence shown here is derived from an EMBL/GenBank/DDBJ whole genome shotgun (WGS) entry which is preliminary data.</text>
</comment>
<dbReference type="EMBL" id="BTSY01000004">
    <property type="protein sequence ID" value="GMT23306.1"/>
    <property type="molecule type" value="Genomic_DNA"/>
</dbReference>
<sequence length="70" mass="7855">MCARSSNDSSEISRTSSYAQRRSMRSCSPSPPSIPMELCAFSTGTPIVLFISTRRMSERSIYWTATRSHC</sequence>
<evidence type="ECO:0000313" key="6">
    <source>
        <dbReference type="EMBL" id="GMT30343.1"/>
    </source>
</evidence>
<name>A0AAV5WUR4_9BILA</name>
<dbReference type="EMBL" id="BTSY01000003">
    <property type="protein sequence ID" value="GMT17227.1"/>
    <property type="molecule type" value="Genomic_DNA"/>
</dbReference>
<feature type="region of interest" description="Disordered" evidence="1">
    <location>
        <begin position="1"/>
        <end position="33"/>
    </location>
</feature>
<accession>A0AAV5WUR4</accession>
<evidence type="ECO:0000313" key="7">
    <source>
        <dbReference type="EMBL" id="GMT33399.1"/>
    </source>
</evidence>
<evidence type="ECO:0000313" key="5">
    <source>
        <dbReference type="EMBL" id="GMT30341.1"/>
    </source>
</evidence>
<protein>
    <submittedName>
        <fullName evidence="7">Uncharacterized protein</fullName>
    </submittedName>
</protein>